<dbReference type="AlphaFoldDB" id="A0A3N4I9D2"/>
<proteinExistence type="predicted"/>
<evidence type="ECO:0000313" key="2">
    <source>
        <dbReference type="EMBL" id="RPA82056.1"/>
    </source>
</evidence>
<keyword evidence="3" id="KW-1185">Reference proteome</keyword>
<dbReference type="EMBL" id="ML119674">
    <property type="protein sequence ID" value="RPA82056.1"/>
    <property type="molecule type" value="Genomic_DNA"/>
</dbReference>
<reference evidence="2 3" key="1">
    <citation type="journal article" date="2018" name="Nat. Ecol. Evol.">
        <title>Pezizomycetes genomes reveal the molecular basis of ectomycorrhizal truffle lifestyle.</title>
        <authorList>
            <person name="Murat C."/>
            <person name="Payen T."/>
            <person name="Noel B."/>
            <person name="Kuo A."/>
            <person name="Morin E."/>
            <person name="Chen J."/>
            <person name="Kohler A."/>
            <person name="Krizsan K."/>
            <person name="Balestrini R."/>
            <person name="Da Silva C."/>
            <person name="Montanini B."/>
            <person name="Hainaut M."/>
            <person name="Levati E."/>
            <person name="Barry K.W."/>
            <person name="Belfiori B."/>
            <person name="Cichocki N."/>
            <person name="Clum A."/>
            <person name="Dockter R.B."/>
            <person name="Fauchery L."/>
            <person name="Guy J."/>
            <person name="Iotti M."/>
            <person name="Le Tacon F."/>
            <person name="Lindquist E.A."/>
            <person name="Lipzen A."/>
            <person name="Malagnac F."/>
            <person name="Mello A."/>
            <person name="Molinier V."/>
            <person name="Miyauchi S."/>
            <person name="Poulain J."/>
            <person name="Riccioni C."/>
            <person name="Rubini A."/>
            <person name="Sitrit Y."/>
            <person name="Splivallo R."/>
            <person name="Traeger S."/>
            <person name="Wang M."/>
            <person name="Zifcakova L."/>
            <person name="Wipf D."/>
            <person name="Zambonelli A."/>
            <person name="Paolocci F."/>
            <person name="Nowrousian M."/>
            <person name="Ottonello S."/>
            <person name="Baldrian P."/>
            <person name="Spatafora J.W."/>
            <person name="Henrissat B."/>
            <person name="Nagy L.G."/>
            <person name="Aury J.M."/>
            <person name="Wincker P."/>
            <person name="Grigoriev I.V."/>
            <person name="Bonfante P."/>
            <person name="Martin F.M."/>
        </authorList>
    </citation>
    <scope>NUCLEOTIDE SEQUENCE [LARGE SCALE GENOMIC DNA]</scope>
    <source>
        <strain evidence="2 3">RN42</strain>
    </source>
</reference>
<dbReference type="Proteomes" id="UP000275078">
    <property type="component" value="Unassembled WGS sequence"/>
</dbReference>
<feature type="compositionally biased region" description="Low complexity" evidence="1">
    <location>
        <begin position="20"/>
        <end position="29"/>
    </location>
</feature>
<feature type="region of interest" description="Disordered" evidence="1">
    <location>
        <begin position="313"/>
        <end position="335"/>
    </location>
</feature>
<evidence type="ECO:0000313" key="3">
    <source>
        <dbReference type="Proteomes" id="UP000275078"/>
    </source>
</evidence>
<protein>
    <submittedName>
        <fullName evidence="2">Uncharacterized protein</fullName>
    </submittedName>
</protein>
<feature type="compositionally biased region" description="Basic and acidic residues" evidence="1">
    <location>
        <begin position="314"/>
        <end position="325"/>
    </location>
</feature>
<name>A0A3N4I9D2_ASCIM</name>
<accession>A0A3N4I9D2</accession>
<gene>
    <name evidence="2" type="ORF">BJ508DRAFT_305958</name>
</gene>
<evidence type="ECO:0000256" key="1">
    <source>
        <dbReference type="SAM" id="MobiDB-lite"/>
    </source>
</evidence>
<organism evidence="2 3">
    <name type="scientific">Ascobolus immersus RN42</name>
    <dbReference type="NCBI Taxonomy" id="1160509"/>
    <lineage>
        <taxon>Eukaryota</taxon>
        <taxon>Fungi</taxon>
        <taxon>Dikarya</taxon>
        <taxon>Ascomycota</taxon>
        <taxon>Pezizomycotina</taxon>
        <taxon>Pezizomycetes</taxon>
        <taxon>Pezizales</taxon>
        <taxon>Ascobolaceae</taxon>
        <taxon>Ascobolus</taxon>
    </lineage>
</organism>
<sequence length="359" mass="40174">MSLGHLLPPSTPSFNLHARTPQNTNPQTTPTDCITICRFTPPNTNTSITLTEQITRQIDDYGWNPQYVCPMFNETTNEVYPVKDRDYLHANEPSCTRDYCNFVTGPLFTDAMEECFNQVCPNGGKDVDLELVESWGSISNDVMKHCNAAGHVLPPGVGVRQSIPTDDVGLGPDDEAIKPTKFRGKCTPEFCAYTPPFTQSNVRLGTSFSEDLAIQGWRVEPECEKHWILSSNNETLQDTHPDCMKDACMAVHSERFVSAMEKCYRRACEDDEDFEYNWKLLKGMTRREPFRTKVNEEDRETCGKEGVVLMEWTEDGKDGKDGKEDGTDENESLASVSGPWKGGVMVCALLAGSFFAGLM</sequence>
<feature type="region of interest" description="Disordered" evidence="1">
    <location>
        <begin position="1"/>
        <end position="29"/>
    </location>
</feature>